<name>S9Q4L4_CYSF2</name>
<reference evidence="1" key="1">
    <citation type="submission" date="2013-05" db="EMBL/GenBank/DDBJ databases">
        <title>Genome assembly of Cystobacter fuscus DSM 2262.</title>
        <authorList>
            <person name="Sharma G."/>
            <person name="Khatri I."/>
            <person name="Kaur C."/>
            <person name="Mayilraj S."/>
            <person name="Subramanian S."/>
        </authorList>
    </citation>
    <scope>NUCLEOTIDE SEQUENCE [LARGE SCALE GENOMIC DNA]</scope>
    <source>
        <strain evidence="1">DSM 2262</strain>
    </source>
</reference>
<dbReference type="EMBL" id="ANAH02000066">
    <property type="protein sequence ID" value="EPX56279.1"/>
    <property type="molecule type" value="Genomic_DNA"/>
</dbReference>
<protein>
    <submittedName>
        <fullName evidence="1">Uncharacterized protein</fullName>
    </submittedName>
</protein>
<evidence type="ECO:0000313" key="2">
    <source>
        <dbReference type="Proteomes" id="UP000011682"/>
    </source>
</evidence>
<dbReference type="Proteomes" id="UP000011682">
    <property type="component" value="Unassembled WGS sequence"/>
</dbReference>
<gene>
    <name evidence="1" type="ORF">D187_007621</name>
</gene>
<evidence type="ECO:0000313" key="1">
    <source>
        <dbReference type="EMBL" id="EPX56279.1"/>
    </source>
</evidence>
<proteinExistence type="predicted"/>
<sequence>MDVPPDVPYEAIKAFLEQGERAGQFEYQEACLGFIEPKREDEESRRDPS</sequence>
<keyword evidence="2" id="KW-1185">Reference proteome</keyword>
<dbReference type="AlphaFoldDB" id="S9Q4L4"/>
<organism evidence="1 2">
    <name type="scientific">Cystobacter fuscus (strain ATCC 25194 / DSM 2262 / NBRC 100088 / M29)</name>
    <dbReference type="NCBI Taxonomy" id="1242864"/>
    <lineage>
        <taxon>Bacteria</taxon>
        <taxon>Pseudomonadati</taxon>
        <taxon>Myxococcota</taxon>
        <taxon>Myxococcia</taxon>
        <taxon>Myxococcales</taxon>
        <taxon>Cystobacterineae</taxon>
        <taxon>Archangiaceae</taxon>
        <taxon>Cystobacter</taxon>
    </lineage>
</organism>
<accession>S9Q4L4</accession>
<comment type="caution">
    <text evidence="1">The sequence shown here is derived from an EMBL/GenBank/DDBJ whole genome shotgun (WGS) entry which is preliminary data.</text>
</comment>